<feature type="non-terminal residue" evidence="1">
    <location>
        <position position="1"/>
    </location>
</feature>
<reference evidence="1" key="1">
    <citation type="submission" date="2018-05" db="EMBL/GenBank/DDBJ databases">
        <authorList>
            <person name="Lanie J.A."/>
            <person name="Ng W.-L."/>
            <person name="Kazmierczak K.M."/>
            <person name="Andrzejewski T.M."/>
            <person name="Davidsen T.M."/>
            <person name="Wayne K.J."/>
            <person name="Tettelin H."/>
            <person name="Glass J.I."/>
            <person name="Rusch D."/>
            <person name="Podicherti R."/>
            <person name="Tsui H.-C.T."/>
            <person name="Winkler M.E."/>
        </authorList>
    </citation>
    <scope>NUCLEOTIDE SEQUENCE</scope>
</reference>
<organism evidence="1">
    <name type="scientific">marine metagenome</name>
    <dbReference type="NCBI Taxonomy" id="408172"/>
    <lineage>
        <taxon>unclassified sequences</taxon>
        <taxon>metagenomes</taxon>
        <taxon>ecological metagenomes</taxon>
    </lineage>
</organism>
<gene>
    <name evidence="1" type="ORF">METZ01_LOCUS479472</name>
</gene>
<dbReference type="AlphaFoldDB" id="A0A383C4T1"/>
<protein>
    <submittedName>
        <fullName evidence="1">Uncharacterized protein</fullName>
    </submittedName>
</protein>
<name>A0A383C4T1_9ZZZZ</name>
<proteinExistence type="predicted"/>
<evidence type="ECO:0000313" key="1">
    <source>
        <dbReference type="EMBL" id="SVE26618.1"/>
    </source>
</evidence>
<accession>A0A383C4T1</accession>
<sequence length="26" mass="2870">QHFETAARLRPEMAAAIRRTMAGLGD</sequence>
<dbReference type="EMBL" id="UINC01205441">
    <property type="protein sequence ID" value="SVE26618.1"/>
    <property type="molecule type" value="Genomic_DNA"/>
</dbReference>